<dbReference type="Gene3D" id="3.40.50.720">
    <property type="entry name" value="NAD(P)-binding Rossmann-like Domain"/>
    <property type="match status" value="1"/>
</dbReference>
<proteinExistence type="inferred from homology"/>
<gene>
    <name evidence="4" type="ORF">HKX02_23660</name>
</gene>
<dbReference type="PANTHER" id="PTHR43477:SF4">
    <property type="entry name" value="DEHYDROGENASE_REDUCTASE SDR FAMILY MEMBER 6"/>
    <property type="match status" value="1"/>
</dbReference>
<dbReference type="CDD" id="cd05233">
    <property type="entry name" value="SDR_c"/>
    <property type="match status" value="1"/>
</dbReference>
<organism evidence="4 5">
    <name type="scientific">Ochrobactrum soli</name>
    <dbReference type="NCBI Taxonomy" id="2448455"/>
    <lineage>
        <taxon>Bacteria</taxon>
        <taxon>Pseudomonadati</taxon>
        <taxon>Pseudomonadota</taxon>
        <taxon>Alphaproteobacteria</taxon>
        <taxon>Hyphomicrobiales</taxon>
        <taxon>Brucellaceae</taxon>
        <taxon>Brucella/Ochrobactrum group</taxon>
        <taxon>Ochrobactrum</taxon>
    </lineage>
</organism>
<evidence type="ECO:0000256" key="1">
    <source>
        <dbReference type="ARBA" id="ARBA00006484"/>
    </source>
</evidence>
<keyword evidence="5" id="KW-1185">Reference proteome</keyword>
<dbReference type="EMBL" id="JABFCY010000021">
    <property type="protein sequence ID" value="NNU63227.1"/>
    <property type="molecule type" value="Genomic_DNA"/>
</dbReference>
<keyword evidence="2" id="KW-0560">Oxidoreductase</keyword>
<evidence type="ECO:0000313" key="5">
    <source>
        <dbReference type="Proteomes" id="UP000574931"/>
    </source>
</evidence>
<evidence type="ECO:0000313" key="4">
    <source>
        <dbReference type="EMBL" id="NNU63227.1"/>
    </source>
</evidence>
<dbReference type="RefSeq" id="WP_171319558.1">
    <property type="nucleotide sequence ID" value="NZ_JABFCY010000021.1"/>
</dbReference>
<sequence>MNAKRFSGKRIVVTGAASGLGYATAVQLVQEGAQVIGLDRQVPSERIRGVEFYTVDVTNRAQVDECVNAVRADRGPFNAVAAFAGIECSGAIETVEDADWMRCFQVNLMGSVNVVRAVLDDLKRARGGNILLCSTQLSISGGRNCIAYATSKGAINSFCKSLALDCAPFHIRVNAVAPGAIETPMMDRVFSHTSPEAIEASRLRHPLGRFGTAQEVANLACYLLSDEASFITGTVMPIDGGWTAA</sequence>
<dbReference type="PRINTS" id="PR00081">
    <property type="entry name" value="GDHRDH"/>
</dbReference>
<dbReference type="Pfam" id="PF13561">
    <property type="entry name" value="adh_short_C2"/>
    <property type="match status" value="1"/>
</dbReference>
<evidence type="ECO:0000256" key="2">
    <source>
        <dbReference type="ARBA" id="ARBA00023002"/>
    </source>
</evidence>
<evidence type="ECO:0000256" key="3">
    <source>
        <dbReference type="ARBA" id="ARBA00023027"/>
    </source>
</evidence>
<protein>
    <submittedName>
        <fullName evidence="4">SDR family oxidoreductase</fullName>
    </submittedName>
</protein>
<dbReference type="InterPro" id="IPR002347">
    <property type="entry name" value="SDR_fam"/>
</dbReference>
<dbReference type="FunFam" id="3.40.50.720:FF:000084">
    <property type="entry name" value="Short-chain dehydrogenase reductase"/>
    <property type="match status" value="1"/>
</dbReference>
<dbReference type="InterPro" id="IPR036291">
    <property type="entry name" value="NAD(P)-bd_dom_sf"/>
</dbReference>
<comment type="caution">
    <text evidence="4">The sequence shown here is derived from an EMBL/GenBank/DDBJ whole genome shotgun (WGS) entry which is preliminary data.</text>
</comment>
<name>A0A849KTT0_9HYPH</name>
<dbReference type="GO" id="GO:0016491">
    <property type="term" value="F:oxidoreductase activity"/>
    <property type="evidence" value="ECO:0007669"/>
    <property type="project" value="UniProtKB-KW"/>
</dbReference>
<dbReference type="SUPFAM" id="SSF51735">
    <property type="entry name" value="NAD(P)-binding Rossmann-fold domains"/>
    <property type="match status" value="1"/>
</dbReference>
<reference evidence="4 5" key="1">
    <citation type="submission" date="2020-05" db="EMBL/GenBank/DDBJ databases">
        <title>Draft Genome Sequence of Ochrobactrum soli Isolated from Stable Fly Gut.</title>
        <authorList>
            <person name="Pileggi M.T."/>
            <person name="Vazhakkala L.J."/>
            <person name="Wong C.N."/>
        </authorList>
    </citation>
    <scope>NUCLEOTIDE SEQUENCE [LARGE SCALE GENOMIC DNA]</scope>
    <source>
        <strain evidence="4 5">MTP-C0764</strain>
    </source>
</reference>
<dbReference type="InterPro" id="IPR051122">
    <property type="entry name" value="SDR_DHRS6-like"/>
</dbReference>
<keyword evidence="3" id="KW-0520">NAD</keyword>
<dbReference type="AlphaFoldDB" id="A0A849KTT0"/>
<accession>A0A849KTT0</accession>
<comment type="similarity">
    <text evidence="1">Belongs to the short-chain dehydrogenases/reductases (SDR) family.</text>
</comment>
<dbReference type="Proteomes" id="UP000574931">
    <property type="component" value="Unassembled WGS sequence"/>
</dbReference>
<dbReference type="PANTHER" id="PTHR43477">
    <property type="entry name" value="DIHYDROANTICAPSIN 7-DEHYDROGENASE"/>
    <property type="match status" value="1"/>
</dbReference>